<proteinExistence type="predicted"/>
<dbReference type="AlphaFoldDB" id="A0A834XGY3"/>
<keyword evidence="2" id="KW-1185">Reference proteome</keyword>
<dbReference type="OrthoDB" id="10057496at2759"/>
<evidence type="ECO:0000313" key="1">
    <source>
        <dbReference type="EMBL" id="KAF7844250.1"/>
    </source>
</evidence>
<evidence type="ECO:0000313" key="2">
    <source>
        <dbReference type="Proteomes" id="UP000634136"/>
    </source>
</evidence>
<protein>
    <submittedName>
        <fullName evidence="1">Ankyrin repeat-containing protein P16F5.05c-like</fullName>
    </submittedName>
</protein>
<dbReference type="Proteomes" id="UP000634136">
    <property type="component" value="Unassembled WGS sequence"/>
</dbReference>
<name>A0A834XGY3_9FABA</name>
<dbReference type="EMBL" id="JAAIUW010000001">
    <property type="protein sequence ID" value="KAF7844250.1"/>
    <property type="molecule type" value="Genomic_DNA"/>
</dbReference>
<organism evidence="1 2">
    <name type="scientific">Senna tora</name>
    <dbReference type="NCBI Taxonomy" id="362788"/>
    <lineage>
        <taxon>Eukaryota</taxon>
        <taxon>Viridiplantae</taxon>
        <taxon>Streptophyta</taxon>
        <taxon>Embryophyta</taxon>
        <taxon>Tracheophyta</taxon>
        <taxon>Spermatophyta</taxon>
        <taxon>Magnoliopsida</taxon>
        <taxon>eudicotyledons</taxon>
        <taxon>Gunneridae</taxon>
        <taxon>Pentapetalae</taxon>
        <taxon>rosids</taxon>
        <taxon>fabids</taxon>
        <taxon>Fabales</taxon>
        <taxon>Fabaceae</taxon>
        <taxon>Caesalpinioideae</taxon>
        <taxon>Cassia clade</taxon>
        <taxon>Senna</taxon>
    </lineage>
</organism>
<sequence length="55" mass="5857">MGAEEPTAQRTPPEVTEENVDALLEAARYDDMGDVVSLPSIGVPLDSKDSHGRSC</sequence>
<reference evidence="1" key="1">
    <citation type="submission" date="2020-09" db="EMBL/GenBank/DDBJ databases">
        <title>Genome-Enabled Discovery of Anthraquinone Biosynthesis in Senna tora.</title>
        <authorList>
            <person name="Kang S.-H."/>
            <person name="Pandey R.P."/>
            <person name="Lee C.-M."/>
            <person name="Sim J.-S."/>
            <person name="Jeong J.-T."/>
            <person name="Choi B.-S."/>
            <person name="Jung M."/>
            <person name="Ginzburg D."/>
            <person name="Zhao K."/>
            <person name="Won S.Y."/>
            <person name="Oh T.-J."/>
            <person name="Yu Y."/>
            <person name="Kim N.-H."/>
            <person name="Lee O.R."/>
            <person name="Lee T.-H."/>
            <person name="Bashyal P."/>
            <person name="Kim T.-S."/>
            <person name="Lee W.-H."/>
            <person name="Kawkins C."/>
            <person name="Kim C.-K."/>
            <person name="Kim J.S."/>
            <person name="Ahn B.O."/>
            <person name="Rhee S.Y."/>
            <person name="Sohng J.K."/>
        </authorList>
    </citation>
    <scope>NUCLEOTIDE SEQUENCE</scope>
    <source>
        <tissue evidence="1">Leaf</tissue>
    </source>
</reference>
<comment type="caution">
    <text evidence="1">The sequence shown here is derived from an EMBL/GenBank/DDBJ whole genome shotgun (WGS) entry which is preliminary data.</text>
</comment>
<gene>
    <name evidence="1" type="ORF">G2W53_001155</name>
</gene>
<accession>A0A834XGY3</accession>